<dbReference type="EMBL" id="JBAMMX010000014">
    <property type="protein sequence ID" value="KAK6927366.1"/>
    <property type="molecule type" value="Genomic_DNA"/>
</dbReference>
<dbReference type="PANTHER" id="PTHR11654">
    <property type="entry name" value="OLIGOPEPTIDE TRANSPORTER-RELATED"/>
    <property type="match status" value="1"/>
</dbReference>
<keyword evidence="5 6" id="KW-0472">Membrane</keyword>
<evidence type="ECO:0000313" key="7">
    <source>
        <dbReference type="EMBL" id="KAK6927366.1"/>
    </source>
</evidence>
<feature type="transmembrane region" description="Helical" evidence="6">
    <location>
        <begin position="194"/>
        <end position="213"/>
    </location>
</feature>
<evidence type="ECO:0000256" key="4">
    <source>
        <dbReference type="ARBA" id="ARBA00022989"/>
    </source>
</evidence>
<keyword evidence="3 6" id="KW-0812">Transmembrane</keyword>
<comment type="similarity">
    <text evidence="2">Belongs to the major facilitator superfamily. Proton-dependent oligopeptide transporter (POT/PTR) (TC 2.A.17) family.</text>
</comment>
<dbReference type="AlphaFoldDB" id="A0AAN8VC84"/>
<gene>
    <name evidence="7" type="ORF">RJ641_005957</name>
</gene>
<keyword evidence="4 6" id="KW-1133">Transmembrane helix</keyword>
<evidence type="ECO:0000256" key="3">
    <source>
        <dbReference type="ARBA" id="ARBA00022692"/>
    </source>
</evidence>
<feature type="transmembrane region" description="Helical" evidence="6">
    <location>
        <begin position="225"/>
        <end position="245"/>
    </location>
</feature>
<accession>A0AAN8VC84</accession>
<evidence type="ECO:0000256" key="2">
    <source>
        <dbReference type="ARBA" id="ARBA00005982"/>
    </source>
</evidence>
<protein>
    <submittedName>
        <fullName evidence="7">Proton-dependent oligopeptide transporter family</fullName>
    </submittedName>
</protein>
<comment type="caution">
    <text evidence="7">The sequence shown here is derived from an EMBL/GenBank/DDBJ whole genome shotgun (WGS) entry which is preliminary data.</text>
</comment>
<dbReference type="InterPro" id="IPR036259">
    <property type="entry name" value="MFS_trans_sf"/>
</dbReference>
<feature type="transmembrane region" description="Helical" evidence="6">
    <location>
        <begin position="498"/>
        <end position="518"/>
    </location>
</feature>
<dbReference type="GO" id="GO:0022857">
    <property type="term" value="F:transmembrane transporter activity"/>
    <property type="evidence" value="ECO:0007669"/>
    <property type="project" value="InterPro"/>
</dbReference>
<feature type="transmembrane region" description="Helical" evidence="6">
    <location>
        <begin position="545"/>
        <end position="569"/>
    </location>
</feature>
<dbReference type="Pfam" id="PF00854">
    <property type="entry name" value="PTR2"/>
    <property type="match status" value="1"/>
</dbReference>
<dbReference type="SUPFAM" id="SSF103473">
    <property type="entry name" value="MFS general substrate transporter"/>
    <property type="match status" value="1"/>
</dbReference>
<evidence type="ECO:0000256" key="6">
    <source>
        <dbReference type="SAM" id="Phobius"/>
    </source>
</evidence>
<name>A0AAN8VC84_9MAGN</name>
<evidence type="ECO:0000256" key="1">
    <source>
        <dbReference type="ARBA" id="ARBA00004141"/>
    </source>
</evidence>
<dbReference type="Gene3D" id="1.20.1250.20">
    <property type="entry name" value="MFS general substrate transporter like domains"/>
    <property type="match status" value="1"/>
</dbReference>
<dbReference type="Proteomes" id="UP001370490">
    <property type="component" value="Unassembled WGS sequence"/>
</dbReference>
<organism evidence="7 8">
    <name type="scientific">Dillenia turbinata</name>
    <dbReference type="NCBI Taxonomy" id="194707"/>
    <lineage>
        <taxon>Eukaryota</taxon>
        <taxon>Viridiplantae</taxon>
        <taxon>Streptophyta</taxon>
        <taxon>Embryophyta</taxon>
        <taxon>Tracheophyta</taxon>
        <taxon>Spermatophyta</taxon>
        <taxon>Magnoliopsida</taxon>
        <taxon>eudicotyledons</taxon>
        <taxon>Gunneridae</taxon>
        <taxon>Pentapetalae</taxon>
        <taxon>Dilleniales</taxon>
        <taxon>Dilleniaceae</taxon>
        <taxon>Dillenia</taxon>
    </lineage>
</organism>
<feature type="transmembrane region" description="Helical" evidence="6">
    <location>
        <begin position="335"/>
        <end position="354"/>
    </location>
</feature>
<dbReference type="GO" id="GO:0016020">
    <property type="term" value="C:membrane"/>
    <property type="evidence" value="ECO:0007669"/>
    <property type="project" value="UniProtKB-SubCell"/>
</dbReference>
<feature type="transmembrane region" description="Helical" evidence="6">
    <location>
        <begin position="6"/>
        <end position="27"/>
    </location>
</feature>
<feature type="transmembrane region" description="Helical" evidence="6">
    <location>
        <begin position="105"/>
        <end position="127"/>
    </location>
</feature>
<evidence type="ECO:0000313" key="8">
    <source>
        <dbReference type="Proteomes" id="UP001370490"/>
    </source>
</evidence>
<proteinExistence type="inferred from homology"/>
<reference evidence="7 8" key="1">
    <citation type="submission" date="2023-12" db="EMBL/GenBank/DDBJ databases">
        <title>A high-quality genome assembly for Dillenia turbinata (Dilleniales).</title>
        <authorList>
            <person name="Chanderbali A."/>
        </authorList>
    </citation>
    <scope>NUCLEOTIDE SEQUENCE [LARGE SCALE GENOMIC DNA]</scope>
    <source>
        <strain evidence="7">LSX21</strain>
        <tissue evidence="7">Leaf</tissue>
    </source>
</reference>
<comment type="subcellular location">
    <subcellularLocation>
        <location evidence="1">Membrane</location>
        <topology evidence="1">Multi-pass membrane protein</topology>
    </subcellularLocation>
</comment>
<feature type="transmembrane region" description="Helical" evidence="6">
    <location>
        <begin position="147"/>
        <end position="173"/>
    </location>
</feature>
<feature type="transmembrane region" description="Helical" evidence="6">
    <location>
        <begin position="48"/>
        <end position="66"/>
    </location>
</feature>
<keyword evidence="8" id="KW-1185">Reference proteome</keyword>
<evidence type="ECO:0000256" key="5">
    <source>
        <dbReference type="ARBA" id="ARBA00023136"/>
    </source>
</evidence>
<feature type="transmembrane region" description="Helical" evidence="6">
    <location>
        <begin position="72"/>
        <end position="93"/>
    </location>
</feature>
<feature type="transmembrane region" description="Helical" evidence="6">
    <location>
        <begin position="374"/>
        <end position="399"/>
    </location>
</feature>
<sequence>MSSIASTLFGLGMDAASLLASLIITSVDSATRTRGGKSWKVNEAFEKIASYGLMPNMIFYLMKGYHMELARASSILLFWAATSNSMSIVGAFLSDSYMGRFHVIALGSISSLVGTTLLWLTTMIPHFKPLPCDQFFQKCNPPTPLQLVLLFSSFGFISIGAGCIRPCSIAFGADQLAKRENPRNERALQSYFNWYYASIGVSTIFAFTVLVYVQDQFGWKVGFGLPVILMFCSAFMFLLGSSLYIKVKPSNSLLTGFIQVLVVAFKNRKLDFPTSNNNEYYFHGDDSNLLAPTNKLRFLNKACIANDFERDKRLDGSASDAWRLCTIGQVESLKALLRVFPIWSTGIVILLSLHQHSFLTLQANTMDRHLTSNFQIPAASFTGFYLLSITLWVVIYDRIMLPLLAKHTGKPRGLSTKTRMGMGLLISCAAMALAATVESKRRRMAIEEGYEENPRGVINMSAMWLVPQLALLGLAEAFNAIGQIEFYYSKFPKSMSSIAVAIFTLEMSVGNLVASLMVNTVNRVTEKDGKTSWLSTNLNKGHLDYYYWLITTLGVLNFGYFIFCCWIYGPTDEQNTLESGEEEKRSAYRDLPSS</sequence>
<dbReference type="CDD" id="cd17416">
    <property type="entry name" value="MFS_NPF1_2"/>
    <property type="match status" value="1"/>
</dbReference>
<dbReference type="InterPro" id="IPR000109">
    <property type="entry name" value="POT_fam"/>
</dbReference>